<dbReference type="AlphaFoldDB" id="A0A248TIM7"/>
<keyword evidence="1" id="KW-0862">Zinc</keyword>
<protein>
    <recommendedName>
        <fullName evidence="2">SWIM-type domain-containing protein</fullName>
    </recommendedName>
</protein>
<proteinExistence type="predicted"/>
<organism evidence="3 4">
    <name type="scientific">Cytobacillus kochii</name>
    <dbReference type="NCBI Taxonomy" id="859143"/>
    <lineage>
        <taxon>Bacteria</taxon>
        <taxon>Bacillati</taxon>
        <taxon>Bacillota</taxon>
        <taxon>Bacilli</taxon>
        <taxon>Bacillales</taxon>
        <taxon>Bacillaceae</taxon>
        <taxon>Cytobacillus</taxon>
    </lineage>
</organism>
<dbReference type="RefSeq" id="WP_095371627.1">
    <property type="nucleotide sequence ID" value="NZ_CP022983.1"/>
</dbReference>
<dbReference type="EMBL" id="CP022983">
    <property type="protein sequence ID" value="ASV68058.1"/>
    <property type="molecule type" value="Genomic_DNA"/>
</dbReference>
<accession>A0A248TIM7</accession>
<keyword evidence="1" id="KW-0479">Metal-binding</keyword>
<dbReference type="GO" id="GO:0008270">
    <property type="term" value="F:zinc ion binding"/>
    <property type="evidence" value="ECO:0007669"/>
    <property type="project" value="UniProtKB-KW"/>
</dbReference>
<evidence type="ECO:0000259" key="2">
    <source>
        <dbReference type="PROSITE" id="PS50966"/>
    </source>
</evidence>
<keyword evidence="4" id="KW-1185">Reference proteome</keyword>
<dbReference type="InterPro" id="IPR007527">
    <property type="entry name" value="Znf_SWIM"/>
</dbReference>
<evidence type="ECO:0000313" key="4">
    <source>
        <dbReference type="Proteomes" id="UP000215137"/>
    </source>
</evidence>
<gene>
    <name evidence="3" type="ORF">CKF48_12465</name>
</gene>
<dbReference type="KEGG" id="bko:CKF48_12465"/>
<feature type="domain" description="SWIM-type" evidence="2">
    <location>
        <begin position="67"/>
        <end position="100"/>
    </location>
</feature>
<sequence length="543" mass="65476">MDNGIPERFLEPLEDMARKVKEELDAHAATDQALVQKGLILYRQGLVKQIRYESHSITAAVLDVNRVQVSLNIEDYHISRCSCPAEDTCRHMMAVFFYLLAKNNSVSNWIESWRAPIKERKTLADLGLKRARDLMQTNPTKQPDYDNWIRTFTENFQQIMYQSGQYPKPYVVSDLFYIYLRKINAYAPIKKEWKLLYQLIGSMHTFMLLEQFATECKHSEKEIERHYLHLFQDLMEESSVMMERLSQQTVPFAFDPFIERLRNEATALIDHRSEIVQFERIQLYRRLWTQFFKQKSWREEELEKLRTLYETDASLSCTIGMAHLHFLLHDDQKVFQLIDEGDYDYTPYFFYWIYQLNAQKEWKRAEQYIETLLPYAIKYLEEEDDFHKCSDLVKMVLEVITPYCQQTKRNDLYEKVLTETLPYSFYYYDDFLYEYEQWEKWVDLQALLSIRLTDISQERLERLEKAEPTLLLPLYHQAIQHDIHLKSREQYRQAVKKMQKLRSLYEKLSLASEWEQFLEELLESTKRLRAFQEECKRGKLIHA</sequence>
<evidence type="ECO:0000313" key="3">
    <source>
        <dbReference type="EMBL" id="ASV68058.1"/>
    </source>
</evidence>
<evidence type="ECO:0000256" key="1">
    <source>
        <dbReference type="PROSITE-ProRule" id="PRU00325"/>
    </source>
</evidence>
<dbReference type="PROSITE" id="PS50966">
    <property type="entry name" value="ZF_SWIM"/>
    <property type="match status" value="1"/>
</dbReference>
<dbReference type="Proteomes" id="UP000215137">
    <property type="component" value="Chromosome"/>
</dbReference>
<name>A0A248TIM7_9BACI</name>
<reference evidence="3 4" key="1">
    <citation type="submission" date="2017-08" db="EMBL/GenBank/DDBJ databases">
        <title>Complete Genome Sequence of Bacillus kochii Oregon-R-modENCODE STRAIN BDGP4, isolated from Drosophila melanogaster gut.</title>
        <authorList>
            <person name="Wan K.H."/>
            <person name="Yu C."/>
            <person name="Park S."/>
            <person name="Hammonds A.S."/>
            <person name="Booth B.W."/>
            <person name="Celniker S.E."/>
        </authorList>
    </citation>
    <scope>NUCLEOTIDE SEQUENCE [LARGE SCALE GENOMIC DNA]</scope>
    <source>
        <strain evidence="3 4">BDGP4</strain>
    </source>
</reference>
<dbReference type="OrthoDB" id="7593573at2"/>
<keyword evidence="1" id="KW-0863">Zinc-finger</keyword>